<accession>A0A2H0U6C0</accession>
<keyword evidence="4" id="KW-0648">Protein biosynthesis</keyword>
<dbReference type="Proteomes" id="UP000229128">
    <property type="component" value="Unassembled WGS sequence"/>
</dbReference>
<dbReference type="AlphaFoldDB" id="A0A2H0U6C0"/>
<sequence length="85" mass="9838">MLKTIREDDYATLFKRIQEQKLPREAFKWYLDLRKFGSVPHSGFGFGLERIVAWVCGLKHVRETIPFPRMPAPHPCGAGINRITP</sequence>
<evidence type="ECO:0000256" key="5">
    <source>
        <dbReference type="ARBA" id="ARBA00023146"/>
    </source>
</evidence>
<organism evidence="7 8">
    <name type="scientific">Candidatus Kuenenbacteria bacterium CG10_big_fil_rev_8_21_14_0_10_39_14</name>
    <dbReference type="NCBI Taxonomy" id="1974619"/>
    <lineage>
        <taxon>Bacteria</taxon>
        <taxon>Candidatus Kueneniibacteriota</taxon>
    </lineage>
</organism>
<feature type="domain" description="Aminoacyl-tRNA synthetase class II (D/K/N)" evidence="6">
    <location>
        <begin position="5"/>
        <end position="70"/>
    </location>
</feature>
<dbReference type="Gene3D" id="3.30.930.10">
    <property type="entry name" value="Bira Bifunctional Protein, Domain 2"/>
    <property type="match status" value="1"/>
</dbReference>
<gene>
    <name evidence="7" type="ORF">COU24_00765</name>
</gene>
<dbReference type="PANTHER" id="PTHR22594">
    <property type="entry name" value="ASPARTYL/LYSYL-TRNA SYNTHETASE"/>
    <property type="match status" value="1"/>
</dbReference>
<dbReference type="Pfam" id="PF00152">
    <property type="entry name" value="tRNA-synt_2"/>
    <property type="match status" value="1"/>
</dbReference>
<evidence type="ECO:0000313" key="7">
    <source>
        <dbReference type="EMBL" id="PIR81035.1"/>
    </source>
</evidence>
<keyword evidence="5" id="KW-0030">Aminoacyl-tRNA synthetase</keyword>
<dbReference type="SUPFAM" id="SSF55681">
    <property type="entry name" value="Class II aaRS and biotin synthetases"/>
    <property type="match status" value="1"/>
</dbReference>
<evidence type="ECO:0000256" key="4">
    <source>
        <dbReference type="ARBA" id="ARBA00022917"/>
    </source>
</evidence>
<comment type="caution">
    <text evidence="7">The sequence shown here is derived from an EMBL/GenBank/DDBJ whole genome shotgun (WGS) entry which is preliminary data.</text>
</comment>
<reference evidence="8" key="1">
    <citation type="submission" date="2017-09" db="EMBL/GenBank/DDBJ databases">
        <title>Depth-based differentiation of microbial function through sediment-hosted aquifers and enrichment of novel symbionts in the deep terrestrial subsurface.</title>
        <authorList>
            <person name="Probst A.J."/>
            <person name="Ladd B."/>
            <person name="Jarett J.K."/>
            <person name="Geller-Mcgrath D.E."/>
            <person name="Sieber C.M.K."/>
            <person name="Emerson J.B."/>
            <person name="Anantharaman K."/>
            <person name="Thomas B.C."/>
            <person name="Malmstrom R."/>
            <person name="Stieglmeier M."/>
            <person name="Klingl A."/>
            <person name="Woyke T."/>
            <person name="Ryan C.M."/>
            <person name="Banfield J.F."/>
        </authorList>
    </citation>
    <scope>NUCLEOTIDE SEQUENCE [LARGE SCALE GENOMIC DNA]</scope>
</reference>
<proteinExistence type="predicted"/>
<dbReference type="PANTHER" id="PTHR22594:SF34">
    <property type="entry name" value="ASPARAGINE--TRNA LIGASE, MITOCHONDRIAL-RELATED"/>
    <property type="match status" value="1"/>
</dbReference>
<protein>
    <recommendedName>
        <fullName evidence="6">Aminoacyl-tRNA synthetase class II (D/K/N) domain-containing protein</fullName>
    </recommendedName>
</protein>
<dbReference type="InterPro" id="IPR004364">
    <property type="entry name" value="Aa-tRNA-synt_II"/>
</dbReference>
<keyword evidence="1" id="KW-0436">Ligase</keyword>
<dbReference type="GO" id="GO:0004812">
    <property type="term" value="F:aminoacyl-tRNA ligase activity"/>
    <property type="evidence" value="ECO:0007669"/>
    <property type="project" value="UniProtKB-KW"/>
</dbReference>
<evidence type="ECO:0000313" key="8">
    <source>
        <dbReference type="Proteomes" id="UP000229128"/>
    </source>
</evidence>
<dbReference type="InterPro" id="IPR045864">
    <property type="entry name" value="aa-tRNA-synth_II/BPL/LPL"/>
</dbReference>
<name>A0A2H0U6C0_9BACT</name>
<evidence type="ECO:0000256" key="3">
    <source>
        <dbReference type="ARBA" id="ARBA00022840"/>
    </source>
</evidence>
<dbReference type="GO" id="GO:0006421">
    <property type="term" value="P:asparaginyl-tRNA aminoacylation"/>
    <property type="evidence" value="ECO:0007669"/>
    <property type="project" value="TreeGrafter"/>
</dbReference>
<evidence type="ECO:0000256" key="2">
    <source>
        <dbReference type="ARBA" id="ARBA00022741"/>
    </source>
</evidence>
<keyword evidence="3" id="KW-0067">ATP-binding</keyword>
<evidence type="ECO:0000256" key="1">
    <source>
        <dbReference type="ARBA" id="ARBA00022598"/>
    </source>
</evidence>
<dbReference type="EMBL" id="PFBQ01000011">
    <property type="protein sequence ID" value="PIR81035.1"/>
    <property type="molecule type" value="Genomic_DNA"/>
</dbReference>
<evidence type="ECO:0000259" key="6">
    <source>
        <dbReference type="Pfam" id="PF00152"/>
    </source>
</evidence>
<dbReference type="GO" id="GO:0005524">
    <property type="term" value="F:ATP binding"/>
    <property type="evidence" value="ECO:0007669"/>
    <property type="project" value="UniProtKB-KW"/>
</dbReference>
<keyword evidence="2" id="KW-0547">Nucleotide-binding</keyword>